<name>A0A0R1X450_9LACO</name>
<dbReference type="InterPro" id="IPR036249">
    <property type="entry name" value="Thioredoxin-like_sf"/>
</dbReference>
<evidence type="ECO:0008006" key="3">
    <source>
        <dbReference type="Google" id="ProtNLM"/>
    </source>
</evidence>
<gene>
    <name evidence="1" type="ORF">FD32_GL001431</name>
</gene>
<organism evidence="1 2">
    <name type="scientific">Limosilactobacillus panis DSM 6035</name>
    <dbReference type="NCBI Taxonomy" id="1423782"/>
    <lineage>
        <taxon>Bacteria</taxon>
        <taxon>Bacillati</taxon>
        <taxon>Bacillota</taxon>
        <taxon>Bacilli</taxon>
        <taxon>Lactobacillales</taxon>
        <taxon>Lactobacillaceae</taxon>
        <taxon>Limosilactobacillus</taxon>
    </lineage>
</organism>
<dbReference type="AlphaFoldDB" id="A0A0R1X450"/>
<dbReference type="SUPFAM" id="SSF52833">
    <property type="entry name" value="Thioredoxin-like"/>
    <property type="match status" value="1"/>
</dbReference>
<dbReference type="Proteomes" id="UP000051412">
    <property type="component" value="Unassembled WGS sequence"/>
</dbReference>
<proteinExistence type="predicted"/>
<dbReference type="STRING" id="1423782.FD32_GL001431"/>
<dbReference type="Gene3D" id="3.40.30.10">
    <property type="entry name" value="Glutaredoxin"/>
    <property type="match status" value="1"/>
</dbReference>
<protein>
    <recommendedName>
        <fullName evidence="3">Dithiol-disulfide isomerase</fullName>
    </recommendedName>
</protein>
<dbReference type="EMBL" id="AZGM01000150">
    <property type="protein sequence ID" value="KRM24661.1"/>
    <property type="molecule type" value="Genomic_DNA"/>
</dbReference>
<reference evidence="1 2" key="1">
    <citation type="journal article" date="2015" name="Genome Announc.">
        <title>Expanding the biotechnology potential of lactobacilli through comparative genomics of 213 strains and associated genera.</title>
        <authorList>
            <person name="Sun Z."/>
            <person name="Harris H.M."/>
            <person name="McCann A."/>
            <person name="Guo C."/>
            <person name="Argimon S."/>
            <person name="Zhang W."/>
            <person name="Yang X."/>
            <person name="Jeffery I.B."/>
            <person name="Cooney J.C."/>
            <person name="Kagawa T.F."/>
            <person name="Liu W."/>
            <person name="Song Y."/>
            <person name="Salvetti E."/>
            <person name="Wrobel A."/>
            <person name="Rasinkangas P."/>
            <person name="Parkhill J."/>
            <person name="Rea M.C."/>
            <person name="O'Sullivan O."/>
            <person name="Ritari J."/>
            <person name="Douillard F.P."/>
            <person name="Paul Ross R."/>
            <person name="Yang R."/>
            <person name="Briner A.E."/>
            <person name="Felis G.E."/>
            <person name="de Vos W.M."/>
            <person name="Barrangou R."/>
            <person name="Klaenhammer T.R."/>
            <person name="Caufield P.W."/>
            <person name="Cui Y."/>
            <person name="Zhang H."/>
            <person name="O'Toole P.W."/>
        </authorList>
    </citation>
    <scope>NUCLEOTIDE SEQUENCE [LARGE SCALE GENOMIC DNA]</scope>
    <source>
        <strain evidence="1 2">DSM 6035</strain>
    </source>
</reference>
<comment type="caution">
    <text evidence="1">The sequence shown here is derived from an EMBL/GenBank/DDBJ whole genome shotgun (WGS) entry which is preliminary data.</text>
</comment>
<accession>A0A0R1X450</accession>
<keyword evidence="2" id="KW-1185">Reference proteome</keyword>
<dbReference type="Pfam" id="PF13743">
    <property type="entry name" value="Thioredoxin_5"/>
    <property type="match status" value="1"/>
</dbReference>
<sequence length="199" mass="22954">MCCFRCENDVLRVDHDLNTKISYQFIPLFNMQTIADTIDLYHLDACSLKVRQEVSTTLGQTILDYKAALFQGGRRGRQYLLRLQDVMTKKGWHYSDHLAKKVAEKSQLDLEMFMEDRHSAIAKQAFKKDQAIANSLGITTTATAVIYDSTEPNYGYLIPQFDYETLIESYRNHTFNSEQSVQDFAAQYHSGPFRIIKSN</sequence>
<evidence type="ECO:0000313" key="2">
    <source>
        <dbReference type="Proteomes" id="UP000051412"/>
    </source>
</evidence>
<dbReference type="PATRIC" id="fig|1423782.4.peg.1488"/>
<evidence type="ECO:0000313" key="1">
    <source>
        <dbReference type="EMBL" id="KRM24661.1"/>
    </source>
</evidence>